<feature type="region of interest" description="Disordered" evidence="1">
    <location>
        <begin position="392"/>
        <end position="424"/>
    </location>
</feature>
<dbReference type="AlphaFoldDB" id="A0AAE0EH84"/>
<evidence type="ECO:0000313" key="3">
    <source>
        <dbReference type="EMBL" id="KAK3227994.1"/>
    </source>
</evidence>
<feature type="compositionally biased region" description="Low complexity" evidence="1">
    <location>
        <begin position="412"/>
        <end position="424"/>
    </location>
</feature>
<evidence type="ECO:0000313" key="4">
    <source>
        <dbReference type="Proteomes" id="UP001281410"/>
    </source>
</evidence>
<accession>A0AAE0EH84</accession>
<organism evidence="3 4">
    <name type="scientific">Dipteronia sinensis</name>
    <dbReference type="NCBI Taxonomy" id="43782"/>
    <lineage>
        <taxon>Eukaryota</taxon>
        <taxon>Viridiplantae</taxon>
        <taxon>Streptophyta</taxon>
        <taxon>Embryophyta</taxon>
        <taxon>Tracheophyta</taxon>
        <taxon>Spermatophyta</taxon>
        <taxon>Magnoliopsida</taxon>
        <taxon>eudicotyledons</taxon>
        <taxon>Gunneridae</taxon>
        <taxon>Pentapetalae</taxon>
        <taxon>rosids</taxon>
        <taxon>malvids</taxon>
        <taxon>Sapindales</taxon>
        <taxon>Sapindaceae</taxon>
        <taxon>Hippocastanoideae</taxon>
        <taxon>Acereae</taxon>
        <taxon>Dipteronia</taxon>
    </lineage>
</organism>
<dbReference type="InterPro" id="IPR010632">
    <property type="entry name" value="DUF1221"/>
</dbReference>
<sequence>MEQFRQVGEVLGSLKALMVLKDDIQINQRQCCLLFDMFTLAFTVISEEIRLYLKAEERNTKWKALEQPLKGLQRVFKEGEIYVRQGLDNRDWWSKAINFHHNKDCVEYHIHNLLCCFPGVVEAIESAGEISGLDPDEMQRRRVALARKYDKEWNDPKLFQLRFGKEYLVPREICIRFESAWKEDKWLLVEALREKKRLGSVVLTKNEQRLVDMLLKKLNGSEPGSEKQLFPTSILLRGKDYQIRRRLGGGSEYKEIQWLGDSFAVRHFFGEIESLNTEISTLLSLSHPNILQYHCGFFDEEKKEFFLVMELMSKHLSAYIKENCGSRRRLLFSIPVVVDLMLQIARGMEFLHSRKIYHGDLNPSNIFLKARSSAEGYFHVKVSGFGLTDVRSHASRKAQSPPPPPPPPPPTSQNGNSTSTSTSPTLQIQNMPHFIWYAPEVLAEQEQQSSMFKHTEKADVYSFGMLCFELLTGKVPFEDSHLQGDTMTRNIRAGGRPLFPSGSPKYLVNLTKRCWHTNPSQRPSFSSICRILRYIKKFLVLNPEIVESFQSPLADYYDIEAGFVKKFVGEGNSDVPSVSQIPFQMFAYRIAEKDKASMSNKDKQWDLSSDASLLDLIAPAANNDSRSVCSDVKSVCFDLRSVYSEVPGKRISNFDMRSVCSEAPNKSLIRSITRPLLHSKVPDKSIRPNSDMKPERNVTPEKRILSSDTRSVCSRNSDKKTIAIKKTTDVKVEKDSGAIEARSAKTAPKTRPARSSATAQSVSGRSSGPPESSHKWISKMRQNSLSPSALSPGSPSRRKFSSSVSGSKFPGSPSRKKVPANLSGSESPGSPRRTKFPINQSGSESLGSPSRRKAPNNISGFEPPGSPSRRKLPINKSGFECPESSSRLRASVNVSGSESPESPSRLKTAISLPSSYAESPGSPSKLKTAVSPSSSESQTK</sequence>
<dbReference type="Pfam" id="PF00069">
    <property type="entry name" value="Pkinase"/>
    <property type="match status" value="1"/>
</dbReference>
<dbReference type="GO" id="GO:0005524">
    <property type="term" value="F:ATP binding"/>
    <property type="evidence" value="ECO:0007669"/>
    <property type="project" value="InterPro"/>
</dbReference>
<feature type="compositionally biased region" description="Basic and acidic residues" evidence="1">
    <location>
        <begin position="680"/>
        <end position="705"/>
    </location>
</feature>
<feature type="region of interest" description="Disordered" evidence="1">
    <location>
        <begin position="729"/>
        <end position="940"/>
    </location>
</feature>
<feature type="compositionally biased region" description="Low complexity" evidence="1">
    <location>
        <begin position="784"/>
        <end position="813"/>
    </location>
</feature>
<dbReference type="Gene3D" id="1.10.510.10">
    <property type="entry name" value="Transferase(Phosphotransferase) domain 1"/>
    <property type="match status" value="1"/>
</dbReference>
<dbReference type="GO" id="GO:0004674">
    <property type="term" value="F:protein serine/threonine kinase activity"/>
    <property type="evidence" value="ECO:0007669"/>
    <property type="project" value="TreeGrafter"/>
</dbReference>
<feature type="compositionally biased region" description="Polar residues" evidence="1">
    <location>
        <begin position="753"/>
        <end position="770"/>
    </location>
</feature>
<gene>
    <name evidence="3" type="ORF">Dsin_007856</name>
</gene>
<feature type="compositionally biased region" description="Pro residues" evidence="1">
    <location>
        <begin position="400"/>
        <end position="411"/>
    </location>
</feature>
<feature type="domain" description="Protein kinase" evidence="2">
    <location>
        <begin position="241"/>
        <end position="539"/>
    </location>
</feature>
<dbReference type="EMBL" id="JANJYJ010000002">
    <property type="protein sequence ID" value="KAK3227994.1"/>
    <property type="molecule type" value="Genomic_DNA"/>
</dbReference>
<dbReference type="PROSITE" id="PS50011">
    <property type="entry name" value="PROTEIN_KINASE_DOM"/>
    <property type="match status" value="1"/>
</dbReference>
<feature type="compositionally biased region" description="Polar residues" evidence="1">
    <location>
        <begin position="837"/>
        <end position="848"/>
    </location>
</feature>
<proteinExistence type="predicted"/>
<comment type="caution">
    <text evidence="3">The sequence shown here is derived from an EMBL/GenBank/DDBJ whole genome shotgun (WGS) entry which is preliminary data.</text>
</comment>
<protein>
    <recommendedName>
        <fullName evidence="2">Protein kinase domain-containing protein</fullName>
    </recommendedName>
</protein>
<feature type="compositionally biased region" description="Polar residues" evidence="1">
    <location>
        <begin position="706"/>
        <end position="715"/>
    </location>
</feature>
<dbReference type="Pfam" id="PF06760">
    <property type="entry name" value="DUF1221"/>
    <property type="match status" value="1"/>
</dbReference>
<keyword evidence="4" id="KW-1185">Reference proteome</keyword>
<feature type="compositionally biased region" description="Polar residues" evidence="1">
    <location>
        <begin position="930"/>
        <end position="940"/>
    </location>
</feature>
<feature type="region of interest" description="Disordered" evidence="1">
    <location>
        <begin position="679"/>
        <end position="716"/>
    </location>
</feature>
<dbReference type="InterPro" id="IPR051681">
    <property type="entry name" value="Ser/Thr_Kinases-Pseudokinases"/>
</dbReference>
<feature type="compositionally biased region" description="Polar residues" evidence="1">
    <location>
        <begin position="883"/>
        <end position="902"/>
    </location>
</feature>
<dbReference type="Proteomes" id="UP001281410">
    <property type="component" value="Unassembled WGS sequence"/>
</dbReference>
<dbReference type="SUPFAM" id="SSF56112">
    <property type="entry name" value="Protein kinase-like (PK-like)"/>
    <property type="match status" value="1"/>
</dbReference>
<dbReference type="PANTHER" id="PTHR44329">
    <property type="entry name" value="SERINE/THREONINE-PROTEIN KINASE TNNI3K-RELATED"/>
    <property type="match status" value="1"/>
</dbReference>
<dbReference type="InterPro" id="IPR000719">
    <property type="entry name" value="Prot_kinase_dom"/>
</dbReference>
<evidence type="ECO:0000259" key="2">
    <source>
        <dbReference type="PROSITE" id="PS50011"/>
    </source>
</evidence>
<evidence type="ECO:0000256" key="1">
    <source>
        <dbReference type="SAM" id="MobiDB-lite"/>
    </source>
</evidence>
<dbReference type="PANTHER" id="PTHR44329:SF260">
    <property type="entry name" value="PROTEIN KINASE DOMAIN-CONTAINING PROTEIN"/>
    <property type="match status" value="1"/>
</dbReference>
<reference evidence="3" key="1">
    <citation type="journal article" date="2023" name="Plant J.">
        <title>Genome sequences and population genomics provide insights into the demographic history, inbreeding, and mutation load of two 'living fossil' tree species of Dipteronia.</title>
        <authorList>
            <person name="Feng Y."/>
            <person name="Comes H.P."/>
            <person name="Chen J."/>
            <person name="Zhu S."/>
            <person name="Lu R."/>
            <person name="Zhang X."/>
            <person name="Li P."/>
            <person name="Qiu J."/>
            <person name="Olsen K.M."/>
            <person name="Qiu Y."/>
        </authorList>
    </citation>
    <scope>NUCLEOTIDE SEQUENCE</scope>
    <source>
        <strain evidence="3">NBL</strain>
    </source>
</reference>
<name>A0AAE0EH84_9ROSI</name>
<dbReference type="InterPro" id="IPR011009">
    <property type="entry name" value="Kinase-like_dom_sf"/>
</dbReference>